<evidence type="ECO:0000313" key="3">
    <source>
        <dbReference type="EMBL" id="CRL43207.1"/>
    </source>
</evidence>
<name>A0A0M6X2F1_9FIRM</name>
<feature type="transmembrane region" description="Helical" evidence="2">
    <location>
        <begin position="84"/>
        <end position="108"/>
    </location>
</feature>
<dbReference type="Pfam" id="PF06541">
    <property type="entry name" value="ABC_trans_CmpB"/>
    <property type="match status" value="1"/>
</dbReference>
<dbReference type="EMBL" id="CVRR01000093">
    <property type="protein sequence ID" value="CRL43207.1"/>
    <property type="molecule type" value="Genomic_DNA"/>
</dbReference>
<feature type="transmembrane region" description="Helical" evidence="2">
    <location>
        <begin position="51"/>
        <end position="72"/>
    </location>
</feature>
<feature type="transmembrane region" description="Helical" evidence="2">
    <location>
        <begin position="160"/>
        <end position="183"/>
    </location>
</feature>
<accession>A0A0M6X2F1</accession>
<reference evidence="4" key="1">
    <citation type="submission" date="2015-05" db="EMBL/GenBank/DDBJ databases">
        <authorList>
            <consortium name="Pathogen Informatics"/>
        </authorList>
    </citation>
    <scope>NUCLEOTIDE SEQUENCE [LARGE SCALE GENOMIC DNA]</scope>
    <source>
        <strain evidence="4">M72</strain>
    </source>
</reference>
<dbReference type="InterPro" id="IPR010540">
    <property type="entry name" value="CmpB_TMEM229"/>
</dbReference>
<proteinExistence type="predicted"/>
<evidence type="ECO:0000313" key="4">
    <source>
        <dbReference type="Proteomes" id="UP000049979"/>
    </source>
</evidence>
<keyword evidence="2" id="KW-0472">Membrane</keyword>
<feature type="transmembrane region" description="Helical" evidence="2">
    <location>
        <begin position="195"/>
        <end position="219"/>
    </location>
</feature>
<feature type="transmembrane region" description="Helical" evidence="2">
    <location>
        <begin position="120"/>
        <end position="139"/>
    </location>
</feature>
<evidence type="ECO:0000256" key="2">
    <source>
        <dbReference type="SAM" id="Phobius"/>
    </source>
</evidence>
<protein>
    <submittedName>
        <fullName evidence="3">Predicted membrane protein</fullName>
    </submittedName>
</protein>
<keyword evidence="4" id="KW-1185">Reference proteome</keyword>
<dbReference type="Proteomes" id="UP000049979">
    <property type="component" value="Unassembled WGS sequence"/>
</dbReference>
<gene>
    <name evidence="3" type="ORF">M72_18851</name>
</gene>
<feature type="coiled-coil region" evidence="1">
    <location>
        <begin position="277"/>
        <end position="304"/>
    </location>
</feature>
<organism evidence="3 4">
    <name type="scientific">Roseburia faecis</name>
    <dbReference type="NCBI Taxonomy" id="301302"/>
    <lineage>
        <taxon>Bacteria</taxon>
        <taxon>Bacillati</taxon>
        <taxon>Bacillota</taxon>
        <taxon>Clostridia</taxon>
        <taxon>Lachnospirales</taxon>
        <taxon>Lachnospiraceae</taxon>
        <taxon>Roseburia</taxon>
    </lineage>
</organism>
<keyword evidence="1" id="KW-0175">Coiled coil</keyword>
<sequence>MEAENLIELVSEQTEDAKKSSNTAFSYHMRAVLLTWNIRIRGKKMICGMTYYQICWYFLIYSFGGWALEVVYHAVACGKVINRGFLNGPVCPVYGFGVLSVFAMMNTFQGSGYQLNDGMIFLFGVILATAVELIAGWLLDVCFHARWWDYSNKPLNFHGYICLEFSLIWGVAILLVVKVFQSFVEHHTSAHAPSIVGWMVVAILYALYLADLIVTVAVIQGLNRKLTRLDTIRANMRVISDKISDSLATTTIDTVQKVGEGKVQAALARAEFKEATEEKVNKSIETLRKNKADLQKEFDELSSSIVEHTFVGQGRLIKAFPDMKHRDYLEVVQELKNKMRDRK</sequence>
<evidence type="ECO:0000256" key="1">
    <source>
        <dbReference type="SAM" id="Coils"/>
    </source>
</evidence>
<keyword evidence="2" id="KW-0812">Transmembrane</keyword>
<keyword evidence="2" id="KW-1133">Transmembrane helix</keyword>
<dbReference type="AlphaFoldDB" id="A0A0M6X2F1"/>